<evidence type="ECO:0000259" key="8">
    <source>
        <dbReference type="PROSITE" id="PS51194"/>
    </source>
</evidence>
<dbReference type="Pfam" id="PF00271">
    <property type="entry name" value="Helicase_C"/>
    <property type="match status" value="1"/>
</dbReference>
<dbReference type="CDD" id="cd00268">
    <property type="entry name" value="DEADc"/>
    <property type="match status" value="1"/>
</dbReference>
<dbReference type="AlphaFoldDB" id="A0AAV9EE16"/>
<dbReference type="PROSITE" id="PS51194">
    <property type="entry name" value="HELICASE_CTER"/>
    <property type="match status" value="1"/>
</dbReference>
<dbReference type="EMBL" id="JAUJYO010000007">
    <property type="protein sequence ID" value="KAK1311726.1"/>
    <property type="molecule type" value="Genomic_DNA"/>
</dbReference>
<keyword evidence="3 10" id="KW-0347">Helicase</keyword>
<sequence length="638" mass="68961">MRSCSHLSAAAVAAVSTTGGGSSAGARRAFHALSIFTSTTPVRPSPLFTKTRRLSSATTTASAATTTTTTVEADPSLVRHSLLLERLRARHLKDAASKPVQGRPPREEMGTAAAAVAVSGFGDLGLTEEAMGALEEMGIGRPTEIQCLGIPAVLEGKSVVLGSHTGSGKTLAYLLPLVQLMRRDEALYGMLMKPRRPRAVVLCPTRELCEQVFHVAKSVSHHARFRSIMISGGGRLRPQEDSLNAPVDMVVGTPGRVLQHIEEGNLVYGDIKYLVLDEADTMFDRGFGPDLRKFLGPLKNRASKPDDRGFQTVLVTATMTKAVQKLIDEEFKGITHLRTSTMNKKVASARHDFIKLSGSENKLESLLQVLEPSLAKGNRVMVFCNTLNSSRAVDHFLSENEISTVNYHGEVPAEERVENLKKFKSDVGDCPTLVCTDLAARGLDLDVDHVIMFDFPLNSIDYLHRTGRTARMGAKGKVTSLVARKDALLAARIEEAIGKNESLESVSIIDVKRDAIKAGRTDQKGKTATLVKSTNQKTTHGRKSAQTSGRKTPATKSGKAMQLNKTRKSVVGVKPFRSSTSGPKRESLNGKKSVDRKYSGSKPTKSNSSVSKSSKSKLSVVGFRGRCSSSTREPLKSR</sequence>
<feature type="domain" description="Helicase C-terminal" evidence="8">
    <location>
        <begin position="362"/>
        <end position="512"/>
    </location>
</feature>
<feature type="compositionally biased region" description="Low complexity" evidence="6">
    <location>
        <begin position="600"/>
        <end position="619"/>
    </location>
</feature>
<evidence type="ECO:0000313" key="11">
    <source>
        <dbReference type="Proteomes" id="UP001180020"/>
    </source>
</evidence>
<feature type="compositionally biased region" description="Polar residues" evidence="6">
    <location>
        <begin position="530"/>
        <end position="550"/>
    </location>
</feature>
<dbReference type="InterPro" id="IPR014001">
    <property type="entry name" value="Helicase_ATP-bd"/>
</dbReference>
<keyword evidence="1" id="KW-0547">Nucleotide-binding</keyword>
<dbReference type="SMART" id="SM00490">
    <property type="entry name" value="HELICc"/>
    <property type="match status" value="1"/>
</dbReference>
<feature type="domain" description="DEAD-box RNA helicase Q" evidence="9">
    <location>
        <begin position="119"/>
        <end position="147"/>
    </location>
</feature>
<feature type="compositionally biased region" description="Basic and acidic residues" evidence="6">
    <location>
        <begin position="583"/>
        <end position="598"/>
    </location>
</feature>
<dbReference type="Gene3D" id="3.40.50.300">
    <property type="entry name" value="P-loop containing nucleotide triphosphate hydrolases"/>
    <property type="match status" value="2"/>
</dbReference>
<dbReference type="InterPro" id="IPR001650">
    <property type="entry name" value="Helicase_C-like"/>
</dbReference>
<feature type="domain" description="Helicase ATP-binding" evidence="7">
    <location>
        <begin position="150"/>
        <end position="337"/>
    </location>
</feature>
<dbReference type="InterPro" id="IPR027417">
    <property type="entry name" value="P-loop_NTPase"/>
</dbReference>
<name>A0AAV9EE16_ACOCL</name>
<dbReference type="PANTHER" id="PTHR47960">
    <property type="entry name" value="DEAD-BOX ATP-DEPENDENT RNA HELICASE 50"/>
    <property type="match status" value="1"/>
</dbReference>
<reference evidence="10" key="2">
    <citation type="submission" date="2023-06" db="EMBL/GenBank/DDBJ databases">
        <authorList>
            <person name="Ma L."/>
            <person name="Liu K.-W."/>
            <person name="Li Z."/>
            <person name="Hsiao Y.-Y."/>
            <person name="Qi Y."/>
            <person name="Fu T."/>
            <person name="Tang G."/>
            <person name="Zhang D."/>
            <person name="Sun W.-H."/>
            <person name="Liu D.-K."/>
            <person name="Li Y."/>
            <person name="Chen G.-Z."/>
            <person name="Liu X.-D."/>
            <person name="Liao X.-Y."/>
            <person name="Jiang Y.-T."/>
            <person name="Yu X."/>
            <person name="Hao Y."/>
            <person name="Huang J."/>
            <person name="Zhao X.-W."/>
            <person name="Ke S."/>
            <person name="Chen Y.-Y."/>
            <person name="Wu W.-L."/>
            <person name="Hsu J.-L."/>
            <person name="Lin Y.-F."/>
            <person name="Huang M.-D."/>
            <person name="Li C.-Y."/>
            <person name="Huang L."/>
            <person name="Wang Z.-W."/>
            <person name="Zhao X."/>
            <person name="Zhong W.-Y."/>
            <person name="Peng D.-H."/>
            <person name="Ahmad S."/>
            <person name="Lan S."/>
            <person name="Zhang J.-S."/>
            <person name="Tsai W.-C."/>
            <person name="Van De Peer Y."/>
            <person name="Liu Z.-J."/>
        </authorList>
    </citation>
    <scope>NUCLEOTIDE SEQUENCE</scope>
    <source>
        <strain evidence="10">CP</strain>
        <tissue evidence="10">Leaves</tissue>
    </source>
</reference>
<evidence type="ECO:0000259" key="7">
    <source>
        <dbReference type="PROSITE" id="PS51192"/>
    </source>
</evidence>
<dbReference type="CDD" id="cd18787">
    <property type="entry name" value="SF2_C_DEAD"/>
    <property type="match status" value="1"/>
</dbReference>
<keyword evidence="2" id="KW-0378">Hydrolase</keyword>
<organism evidence="10 11">
    <name type="scientific">Acorus calamus</name>
    <name type="common">Sweet flag</name>
    <dbReference type="NCBI Taxonomy" id="4465"/>
    <lineage>
        <taxon>Eukaryota</taxon>
        <taxon>Viridiplantae</taxon>
        <taxon>Streptophyta</taxon>
        <taxon>Embryophyta</taxon>
        <taxon>Tracheophyta</taxon>
        <taxon>Spermatophyta</taxon>
        <taxon>Magnoliopsida</taxon>
        <taxon>Liliopsida</taxon>
        <taxon>Acoraceae</taxon>
        <taxon>Acorus</taxon>
    </lineage>
</organism>
<dbReference type="InterPro" id="IPR044742">
    <property type="entry name" value="DEAD/DEAH_RhlB"/>
</dbReference>
<protein>
    <submittedName>
        <fullName evidence="10">DEAD-box ATP-dependent RNA helicase 39</fullName>
    </submittedName>
</protein>
<comment type="caution">
    <text evidence="10">The sequence shown here is derived from an EMBL/GenBank/DDBJ whole genome shotgun (WGS) entry which is preliminary data.</text>
</comment>
<dbReference type="GO" id="GO:0016787">
    <property type="term" value="F:hydrolase activity"/>
    <property type="evidence" value="ECO:0007669"/>
    <property type="project" value="UniProtKB-KW"/>
</dbReference>
<evidence type="ECO:0000259" key="9">
    <source>
        <dbReference type="PROSITE" id="PS51195"/>
    </source>
</evidence>
<evidence type="ECO:0000256" key="1">
    <source>
        <dbReference type="ARBA" id="ARBA00022741"/>
    </source>
</evidence>
<dbReference type="InterPro" id="IPR011545">
    <property type="entry name" value="DEAD/DEAH_box_helicase_dom"/>
</dbReference>
<dbReference type="GO" id="GO:0003676">
    <property type="term" value="F:nucleic acid binding"/>
    <property type="evidence" value="ECO:0007669"/>
    <property type="project" value="InterPro"/>
</dbReference>
<accession>A0AAV9EE16</accession>
<feature type="region of interest" description="Disordered" evidence="6">
    <location>
        <begin position="519"/>
        <end position="638"/>
    </location>
</feature>
<keyword evidence="4" id="KW-0067">ATP-binding</keyword>
<dbReference type="PROSITE" id="PS51192">
    <property type="entry name" value="HELICASE_ATP_BIND_1"/>
    <property type="match status" value="1"/>
</dbReference>
<keyword evidence="11" id="KW-1185">Reference proteome</keyword>
<evidence type="ECO:0000256" key="2">
    <source>
        <dbReference type="ARBA" id="ARBA00022801"/>
    </source>
</evidence>
<dbReference type="SUPFAM" id="SSF52540">
    <property type="entry name" value="P-loop containing nucleoside triphosphate hydrolases"/>
    <property type="match status" value="1"/>
</dbReference>
<reference evidence="10" key="1">
    <citation type="journal article" date="2023" name="Nat. Commun.">
        <title>Diploid and tetraploid genomes of Acorus and the evolution of monocots.</title>
        <authorList>
            <person name="Ma L."/>
            <person name="Liu K.W."/>
            <person name="Li Z."/>
            <person name="Hsiao Y.Y."/>
            <person name="Qi Y."/>
            <person name="Fu T."/>
            <person name="Tang G.D."/>
            <person name="Zhang D."/>
            <person name="Sun W.H."/>
            <person name="Liu D.K."/>
            <person name="Li Y."/>
            <person name="Chen G.Z."/>
            <person name="Liu X.D."/>
            <person name="Liao X.Y."/>
            <person name="Jiang Y.T."/>
            <person name="Yu X."/>
            <person name="Hao Y."/>
            <person name="Huang J."/>
            <person name="Zhao X.W."/>
            <person name="Ke S."/>
            <person name="Chen Y.Y."/>
            <person name="Wu W.L."/>
            <person name="Hsu J.L."/>
            <person name="Lin Y.F."/>
            <person name="Huang M.D."/>
            <person name="Li C.Y."/>
            <person name="Huang L."/>
            <person name="Wang Z.W."/>
            <person name="Zhao X."/>
            <person name="Zhong W.Y."/>
            <person name="Peng D.H."/>
            <person name="Ahmad S."/>
            <person name="Lan S."/>
            <person name="Zhang J.S."/>
            <person name="Tsai W.C."/>
            <person name="Van de Peer Y."/>
            <person name="Liu Z.J."/>
        </authorList>
    </citation>
    <scope>NUCLEOTIDE SEQUENCE</scope>
    <source>
        <strain evidence="10">CP</strain>
    </source>
</reference>
<dbReference type="Pfam" id="PF00270">
    <property type="entry name" value="DEAD"/>
    <property type="match status" value="1"/>
</dbReference>
<evidence type="ECO:0000256" key="6">
    <source>
        <dbReference type="SAM" id="MobiDB-lite"/>
    </source>
</evidence>
<dbReference type="SMART" id="SM00487">
    <property type="entry name" value="DEXDc"/>
    <property type="match status" value="1"/>
</dbReference>
<evidence type="ECO:0000313" key="10">
    <source>
        <dbReference type="EMBL" id="KAK1311726.1"/>
    </source>
</evidence>
<feature type="short sequence motif" description="Q motif" evidence="5">
    <location>
        <begin position="119"/>
        <end position="147"/>
    </location>
</feature>
<gene>
    <name evidence="10" type="ORF">QJS10_CPA07g00401</name>
</gene>
<dbReference type="GO" id="GO:0005524">
    <property type="term" value="F:ATP binding"/>
    <property type="evidence" value="ECO:0007669"/>
    <property type="project" value="UniProtKB-KW"/>
</dbReference>
<evidence type="ECO:0000256" key="5">
    <source>
        <dbReference type="PROSITE-ProRule" id="PRU00552"/>
    </source>
</evidence>
<evidence type="ECO:0000256" key="4">
    <source>
        <dbReference type="ARBA" id="ARBA00022840"/>
    </source>
</evidence>
<dbReference type="InterPro" id="IPR014014">
    <property type="entry name" value="RNA_helicase_DEAD_Q_motif"/>
</dbReference>
<dbReference type="Proteomes" id="UP001180020">
    <property type="component" value="Unassembled WGS sequence"/>
</dbReference>
<evidence type="ECO:0000256" key="3">
    <source>
        <dbReference type="ARBA" id="ARBA00022806"/>
    </source>
</evidence>
<dbReference type="GO" id="GO:0003724">
    <property type="term" value="F:RNA helicase activity"/>
    <property type="evidence" value="ECO:0007669"/>
    <property type="project" value="InterPro"/>
</dbReference>
<dbReference type="PROSITE" id="PS51195">
    <property type="entry name" value="Q_MOTIF"/>
    <property type="match status" value="1"/>
</dbReference>
<proteinExistence type="predicted"/>